<sequence length="256" mass="29026">MKAQHEVAEKNETRVKKVSNAELKHASLSKGRLKVIDVVQLRKWLTSIEDLVIARCHLCMPFIGLTNAWVSIYHVKLPPCDSGRNTSFHYRRFQHDCPLVQNELRHGLVIALAENLEADEAGDAVLGTQAIFAYDKDMAVDRRAVDLLNRCHLSPTASRLLKVRTEQDCVIRDFEVTVDEMNTKELVGIVPDEEVREVLDVLFLNNRLLSVVYEVVVPTKMLELVATRTRRCLAICGFSQSFGSSKPDPTMEERQV</sequence>
<dbReference type="Proteomes" id="UP000605986">
    <property type="component" value="Unassembled WGS sequence"/>
</dbReference>
<evidence type="ECO:0000313" key="1">
    <source>
        <dbReference type="EMBL" id="KAF4437674.1"/>
    </source>
</evidence>
<comment type="caution">
    <text evidence="1">The sequence shown here is derived from an EMBL/GenBank/DDBJ whole genome shotgun (WGS) entry which is preliminary data.</text>
</comment>
<dbReference type="AlphaFoldDB" id="A0A8H4JUA3"/>
<name>A0A8H4JUA3_9HYPO</name>
<reference evidence="1" key="1">
    <citation type="submission" date="2020-01" db="EMBL/GenBank/DDBJ databases">
        <title>Identification and distribution of gene clusters putatively required for synthesis of sphingolipid metabolism inhibitors in phylogenetically diverse species of the filamentous fungus Fusarium.</title>
        <authorList>
            <person name="Kim H.-S."/>
            <person name="Busman M."/>
            <person name="Brown D.W."/>
            <person name="Divon H."/>
            <person name="Uhlig S."/>
            <person name="Proctor R.H."/>
        </authorList>
    </citation>
    <scope>NUCLEOTIDE SEQUENCE</scope>
    <source>
        <strain evidence="1">NRRL 53441</strain>
    </source>
</reference>
<dbReference type="OrthoDB" id="10273061at2759"/>
<gene>
    <name evidence="1" type="ORF">F53441_12980</name>
</gene>
<evidence type="ECO:0000313" key="2">
    <source>
        <dbReference type="Proteomes" id="UP000605986"/>
    </source>
</evidence>
<keyword evidence="2" id="KW-1185">Reference proteome</keyword>
<organism evidence="1 2">
    <name type="scientific">Fusarium austroafricanum</name>
    <dbReference type="NCBI Taxonomy" id="2364996"/>
    <lineage>
        <taxon>Eukaryota</taxon>
        <taxon>Fungi</taxon>
        <taxon>Dikarya</taxon>
        <taxon>Ascomycota</taxon>
        <taxon>Pezizomycotina</taxon>
        <taxon>Sordariomycetes</taxon>
        <taxon>Hypocreomycetidae</taxon>
        <taxon>Hypocreales</taxon>
        <taxon>Nectriaceae</taxon>
        <taxon>Fusarium</taxon>
        <taxon>Fusarium concolor species complex</taxon>
    </lineage>
</organism>
<proteinExistence type="predicted"/>
<accession>A0A8H4JUA3</accession>
<protein>
    <submittedName>
        <fullName evidence="1">Uncharacterized protein</fullName>
    </submittedName>
</protein>
<dbReference type="EMBL" id="JAADJG010000751">
    <property type="protein sequence ID" value="KAF4437674.1"/>
    <property type="molecule type" value="Genomic_DNA"/>
</dbReference>